<dbReference type="EMBL" id="JAMQAW010000086">
    <property type="protein sequence ID" value="MCM2393763.1"/>
    <property type="molecule type" value="Genomic_DNA"/>
</dbReference>
<keyword evidence="1" id="KW-0472">Membrane</keyword>
<feature type="transmembrane region" description="Helical" evidence="1">
    <location>
        <begin position="45"/>
        <end position="73"/>
    </location>
</feature>
<evidence type="ECO:0000256" key="1">
    <source>
        <dbReference type="SAM" id="Phobius"/>
    </source>
</evidence>
<gene>
    <name evidence="2" type="ORF">NBG84_36785</name>
</gene>
<organism evidence="2 3">
    <name type="scientific">Streptomyces albipurpureus</name>
    <dbReference type="NCBI Taxonomy" id="2897419"/>
    <lineage>
        <taxon>Bacteria</taxon>
        <taxon>Bacillati</taxon>
        <taxon>Actinomycetota</taxon>
        <taxon>Actinomycetes</taxon>
        <taxon>Kitasatosporales</taxon>
        <taxon>Streptomycetaceae</taxon>
        <taxon>Streptomyces</taxon>
    </lineage>
</organism>
<comment type="caution">
    <text evidence="2">The sequence shown here is derived from an EMBL/GenBank/DDBJ whole genome shotgun (WGS) entry which is preliminary data.</text>
</comment>
<proteinExistence type="predicted"/>
<evidence type="ECO:0000313" key="2">
    <source>
        <dbReference type="EMBL" id="MCM2393763.1"/>
    </source>
</evidence>
<protein>
    <submittedName>
        <fullName evidence="2">Uncharacterized protein</fullName>
    </submittedName>
</protein>
<accession>A0ABT0UYX6</accession>
<keyword evidence="1" id="KW-0812">Transmembrane</keyword>
<dbReference type="Proteomes" id="UP001431429">
    <property type="component" value="Unassembled WGS sequence"/>
</dbReference>
<reference evidence="2" key="1">
    <citation type="submission" date="2022-06" db="EMBL/GenBank/DDBJ databases">
        <title>Genome public.</title>
        <authorList>
            <person name="Sun Q."/>
        </authorList>
    </citation>
    <scope>NUCLEOTIDE SEQUENCE</scope>
    <source>
        <strain evidence="2">CWNU-1</strain>
    </source>
</reference>
<name>A0ABT0UYX6_9ACTN</name>
<keyword evidence="1" id="KW-1133">Transmembrane helix</keyword>
<sequence length="88" mass="10038">MPPDHMPGQLPQEGRWRIVPDRTIPRRADVKTHVLRDFRVNTQSFLAMPAGVVIMIHYPGPVVGVLTAVAVMVSMRGSYLRYQRLRTE</sequence>
<keyword evidence="3" id="KW-1185">Reference proteome</keyword>
<dbReference type="RefSeq" id="WP_250924059.1">
    <property type="nucleotide sequence ID" value="NZ_JAMQAW010000086.1"/>
</dbReference>
<evidence type="ECO:0000313" key="3">
    <source>
        <dbReference type="Proteomes" id="UP001431429"/>
    </source>
</evidence>